<evidence type="ECO:0000313" key="2">
    <source>
        <dbReference type="EMBL" id="CCV05896.1"/>
    </source>
</evidence>
<evidence type="ECO:0000256" key="1">
    <source>
        <dbReference type="SAM" id="MobiDB-lite"/>
    </source>
</evidence>
<dbReference type="Proteomes" id="UP000012062">
    <property type="component" value="Unassembled WGS sequence"/>
</dbReference>
<evidence type="ECO:0000313" key="3">
    <source>
        <dbReference type="Proteomes" id="UP000012062"/>
    </source>
</evidence>
<dbReference type="AlphaFoldDB" id="M5F286"/>
<organism evidence="2 3">
    <name type="scientific">Mesorhizobium metallidurans STM 2683</name>
    <dbReference type="NCBI Taxonomy" id="1297569"/>
    <lineage>
        <taxon>Bacteria</taxon>
        <taxon>Pseudomonadati</taxon>
        <taxon>Pseudomonadota</taxon>
        <taxon>Alphaproteobacteria</taxon>
        <taxon>Hyphomicrobiales</taxon>
        <taxon>Phyllobacteriaceae</taxon>
        <taxon>Mesorhizobium</taxon>
    </lineage>
</organism>
<proteinExistence type="predicted"/>
<gene>
    <name evidence="2" type="ORF">MESS2_1710003</name>
</gene>
<keyword evidence="3" id="KW-1185">Reference proteome</keyword>
<feature type="region of interest" description="Disordered" evidence="1">
    <location>
        <begin position="33"/>
        <end position="56"/>
    </location>
</feature>
<reference evidence="2 3" key="1">
    <citation type="submission" date="2013-02" db="EMBL/GenBank/DDBJ databases">
        <authorList>
            <person name="Genoscope - CEA"/>
        </authorList>
    </citation>
    <scope>NUCLEOTIDE SEQUENCE [LARGE SCALE GENOMIC DNA]</scope>
    <source>
        <strain evidence="2 3">STM 2683</strain>
    </source>
</reference>
<sequence length="56" mass="6357">MRQADCRLPFKVVSKRFDATRYTQPLSRLFRGNGQSGGCLAVQRPAPSHRPPVHHK</sequence>
<comment type="caution">
    <text evidence="2">The sequence shown here is derived from an EMBL/GenBank/DDBJ whole genome shotgun (WGS) entry which is preliminary data.</text>
</comment>
<dbReference type="EMBL" id="CAUM01000081">
    <property type="protein sequence ID" value="CCV05896.1"/>
    <property type="molecule type" value="Genomic_DNA"/>
</dbReference>
<protein>
    <submittedName>
        <fullName evidence="2">Uncharacterized protein</fullName>
    </submittedName>
</protein>
<accession>M5F286</accession>
<name>M5F286_9HYPH</name>